<dbReference type="CDD" id="cd15860">
    <property type="entry name" value="SNARE_USE1"/>
    <property type="match status" value="1"/>
</dbReference>
<evidence type="ECO:0000256" key="2">
    <source>
        <dbReference type="ARBA" id="ARBA00007891"/>
    </source>
</evidence>
<dbReference type="GO" id="GO:0005484">
    <property type="term" value="F:SNAP receptor activity"/>
    <property type="evidence" value="ECO:0007669"/>
    <property type="project" value="TreeGrafter"/>
</dbReference>
<dbReference type="EMBL" id="KV441392">
    <property type="protein sequence ID" value="OAF60144.1"/>
    <property type="molecule type" value="Genomic_DNA"/>
</dbReference>
<dbReference type="InterPro" id="IPR019150">
    <property type="entry name" value="Vesicle_transport_protein_Use1"/>
</dbReference>
<dbReference type="PANTHER" id="PTHR13050">
    <property type="entry name" value="USE1-LIKE PROTEIN"/>
    <property type="match status" value="1"/>
</dbReference>
<dbReference type="GeneID" id="36286094"/>
<reference evidence="12" key="1">
    <citation type="submission" date="2016-03" db="EMBL/GenBank/DDBJ databases">
        <title>Updated assembly of Pseudogymnoascus destructans, the fungus causing white-nose syndrome of bats.</title>
        <authorList>
            <person name="Palmer J.M."/>
            <person name="Drees K.P."/>
            <person name="Foster J.T."/>
            <person name="Lindner D.L."/>
        </authorList>
    </citation>
    <scope>NUCLEOTIDE SEQUENCE [LARGE SCALE GENOMIC DNA]</scope>
    <source>
        <strain evidence="12">20631-21</strain>
    </source>
</reference>
<evidence type="ECO:0008006" key="13">
    <source>
        <dbReference type="Google" id="ProtNLM"/>
    </source>
</evidence>
<evidence type="ECO:0000256" key="10">
    <source>
        <dbReference type="SAM" id="MobiDB-lite"/>
    </source>
</evidence>
<dbReference type="VEuPathDB" id="FungiDB:GMDG_04581"/>
<keyword evidence="4 11" id="KW-0812">Transmembrane</keyword>
<dbReference type="Proteomes" id="UP000077154">
    <property type="component" value="Unassembled WGS sequence"/>
</dbReference>
<dbReference type="RefSeq" id="XP_024325426.1">
    <property type="nucleotide sequence ID" value="XM_024466666.1"/>
</dbReference>
<evidence type="ECO:0000256" key="7">
    <source>
        <dbReference type="ARBA" id="ARBA00022927"/>
    </source>
</evidence>
<dbReference type="Pfam" id="PF09753">
    <property type="entry name" value="Use1"/>
    <property type="match status" value="1"/>
</dbReference>
<feature type="region of interest" description="Disordered" evidence="10">
    <location>
        <begin position="108"/>
        <end position="178"/>
    </location>
</feature>
<feature type="compositionally biased region" description="Acidic residues" evidence="10">
    <location>
        <begin position="108"/>
        <end position="122"/>
    </location>
</feature>
<evidence type="ECO:0000256" key="11">
    <source>
        <dbReference type="SAM" id="Phobius"/>
    </source>
</evidence>
<sequence>MARLSTPGARAPDHTSLNLTRLISRLQNTLLEPDAETSRRLRASGFERRKVEANLEYAKTLLLRLGQESPNVKPQSNKLDAQSDLDAKKHQLDALDARLHELNAAGQEYDDNASSEGEDLLGEDTTPSESIGDSHTPAAGDTTDDDDADYQQILSERRAAAQASQTESQPKNARDELFPSSLRARHGEATTGIDTAQATSSSTSAPITESLMKHHRAEQEELTTSLLSMAQALKASTQSFSQTLESEKETVDRAGEGLDRNVTGLEAASKRMGYLRQMSEGKGWWGRMMLYAWIFGLMFAAFFIVAFMPKLRF</sequence>
<dbReference type="GO" id="GO:0031201">
    <property type="term" value="C:SNARE complex"/>
    <property type="evidence" value="ECO:0007669"/>
    <property type="project" value="TreeGrafter"/>
</dbReference>
<evidence type="ECO:0000256" key="5">
    <source>
        <dbReference type="ARBA" id="ARBA00022824"/>
    </source>
</evidence>
<name>A0A177AG58_9PEZI</name>
<keyword evidence="7" id="KW-0653">Protein transport</keyword>
<keyword evidence="6" id="KW-0931">ER-Golgi transport</keyword>
<dbReference type="AlphaFoldDB" id="A0A177AG58"/>
<evidence type="ECO:0000256" key="1">
    <source>
        <dbReference type="ARBA" id="ARBA00004163"/>
    </source>
</evidence>
<dbReference type="OrthoDB" id="3231855at2759"/>
<dbReference type="eggNOG" id="ENOG502SCD1">
    <property type="taxonomic scope" value="Eukaryota"/>
</dbReference>
<keyword evidence="3" id="KW-0813">Transport</keyword>
<keyword evidence="5" id="KW-0256">Endoplasmic reticulum</keyword>
<dbReference type="GO" id="GO:0005789">
    <property type="term" value="C:endoplasmic reticulum membrane"/>
    <property type="evidence" value="ECO:0007669"/>
    <property type="project" value="UniProtKB-SubCell"/>
</dbReference>
<feature type="transmembrane region" description="Helical" evidence="11">
    <location>
        <begin position="288"/>
        <end position="308"/>
    </location>
</feature>
<feature type="compositionally biased region" description="Polar residues" evidence="10">
    <location>
        <begin position="162"/>
        <end position="171"/>
    </location>
</feature>
<evidence type="ECO:0000313" key="12">
    <source>
        <dbReference type="EMBL" id="OAF60144.1"/>
    </source>
</evidence>
<evidence type="ECO:0000256" key="8">
    <source>
        <dbReference type="ARBA" id="ARBA00022989"/>
    </source>
</evidence>
<organism evidence="12">
    <name type="scientific">Pseudogymnoascus destructans</name>
    <dbReference type="NCBI Taxonomy" id="655981"/>
    <lineage>
        <taxon>Eukaryota</taxon>
        <taxon>Fungi</taxon>
        <taxon>Dikarya</taxon>
        <taxon>Ascomycota</taxon>
        <taxon>Pezizomycotina</taxon>
        <taxon>Leotiomycetes</taxon>
        <taxon>Thelebolales</taxon>
        <taxon>Thelebolaceae</taxon>
        <taxon>Pseudogymnoascus</taxon>
    </lineage>
</organism>
<dbReference type="PANTHER" id="PTHR13050:SF7">
    <property type="entry name" value="VESICLE TRANSPORT PROTEIN USE1"/>
    <property type="match status" value="1"/>
</dbReference>
<comment type="similarity">
    <text evidence="2">Belongs to the USE1 family.</text>
</comment>
<evidence type="ECO:0000256" key="4">
    <source>
        <dbReference type="ARBA" id="ARBA00022692"/>
    </source>
</evidence>
<gene>
    <name evidence="12" type="ORF">VC83_03017</name>
</gene>
<proteinExistence type="inferred from homology"/>
<accession>A0A177AG58</accession>
<evidence type="ECO:0000256" key="9">
    <source>
        <dbReference type="ARBA" id="ARBA00023136"/>
    </source>
</evidence>
<dbReference type="GO" id="GO:0015031">
    <property type="term" value="P:protein transport"/>
    <property type="evidence" value="ECO:0007669"/>
    <property type="project" value="UniProtKB-KW"/>
</dbReference>
<comment type="subcellular location">
    <subcellularLocation>
        <location evidence="1">Endoplasmic reticulum membrane</location>
        <topology evidence="1">Single-pass type IV membrane protein</topology>
    </subcellularLocation>
</comment>
<keyword evidence="9 11" id="KW-0472">Membrane</keyword>
<keyword evidence="8 11" id="KW-1133">Transmembrane helix</keyword>
<evidence type="ECO:0000256" key="3">
    <source>
        <dbReference type="ARBA" id="ARBA00022448"/>
    </source>
</evidence>
<protein>
    <recommendedName>
        <fullName evidence="13">t-SNARE coiled-coil homology domain-containing protein</fullName>
    </recommendedName>
</protein>
<evidence type="ECO:0000256" key="6">
    <source>
        <dbReference type="ARBA" id="ARBA00022892"/>
    </source>
</evidence>
<dbReference type="GO" id="GO:0006890">
    <property type="term" value="P:retrograde vesicle-mediated transport, Golgi to endoplasmic reticulum"/>
    <property type="evidence" value="ECO:0007669"/>
    <property type="project" value="TreeGrafter"/>
</dbReference>